<dbReference type="STRING" id="435908.IDSA_04385"/>
<dbReference type="Proteomes" id="UP000054363">
    <property type="component" value="Unassembled WGS sequence"/>
</dbReference>
<reference evidence="2 3" key="1">
    <citation type="submission" date="2014-06" db="EMBL/GenBank/DDBJ databases">
        <title>The draft genome sequence of Idiomarina salinarum ISL-52.</title>
        <authorList>
            <person name="Du J."/>
            <person name="Shao Z."/>
        </authorList>
    </citation>
    <scope>NUCLEOTIDE SEQUENCE [LARGE SCALE GENOMIC DNA]</scope>
    <source>
        <strain evidence="2 3">ISL-52</strain>
    </source>
</reference>
<protein>
    <submittedName>
        <fullName evidence="2">Uncharacterized protein</fullName>
    </submittedName>
</protein>
<keyword evidence="1" id="KW-1133">Transmembrane helix</keyword>
<organism evidence="2 3">
    <name type="scientific">Pseudidiomarina salinarum</name>
    <dbReference type="NCBI Taxonomy" id="435908"/>
    <lineage>
        <taxon>Bacteria</taxon>
        <taxon>Pseudomonadati</taxon>
        <taxon>Pseudomonadota</taxon>
        <taxon>Gammaproteobacteria</taxon>
        <taxon>Alteromonadales</taxon>
        <taxon>Idiomarinaceae</taxon>
        <taxon>Pseudidiomarina</taxon>
    </lineage>
</organism>
<dbReference type="EMBL" id="JPER01000001">
    <property type="protein sequence ID" value="KFZ31922.1"/>
    <property type="molecule type" value="Genomic_DNA"/>
</dbReference>
<accession>A0A094IXV7</accession>
<dbReference type="eggNOG" id="ENOG5031AS5">
    <property type="taxonomic scope" value="Bacteria"/>
</dbReference>
<dbReference type="RefSeq" id="WP_034774484.1">
    <property type="nucleotide sequence ID" value="NZ_JPER01000001.1"/>
</dbReference>
<evidence type="ECO:0000313" key="2">
    <source>
        <dbReference type="EMBL" id="KFZ31922.1"/>
    </source>
</evidence>
<keyword evidence="3" id="KW-1185">Reference proteome</keyword>
<sequence length="147" mass="17379">MTKSGRKRLTTAVSALVIGLLLIWLFQQWQQGSLVKNRNQLYQELLERSGKLNRDVPKLLDEQTRFERAEVANYGMRFIYSLIAIDKYRNDIDSIRAQLEGPMQRHYCTSESLAFYRNHADFAEFRYLDQSENFLFNLRFTPADCIE</sequence>
<comment type="caution">
    <text evidence="2">The sequence shown here is derived from an EMBL/GenBank/DDBJ whole genome shotgun (WGS) entry which is preliminary data.</text>
</comment>
<keyword evidence="1" id="KW-0812">Transmembrane</keyword>
<keyword evidence="1" id="KW-0472">Membrane</keyword>
<dbReference type="OrthoDB" id="6241000at2"/>
<proteinExistence type="predicted"/>
<gene>
    <name evidence="2" type="ORF">IDSA_04385</name>
</gene>
<evidence type="ECO:0000256" key="1">
    <source>
        <dbReference type="SAM" id="Phobius"/>
    </source>
</evidence>
<dbReference type="AlphaFoldDB" id="A0A094IXV7"/>
<name>A0A094IXV7_9GAMM</name>
<evidence type="ECO:0000313" key="3">
    <source>
        <dbReference type="Proteomes" id="UP000054363"/>
    </source>
</evidence>
<feature type="transmembrane region" description="Helical" evidence="1">
    <location>
        <begin position="12"/>
        <end position="29"/>
    </location>
</feature>